<protein>
    <submittedName>
        <fullName evidence="2">Uncharacterized protein</fullName>
    </submittedName>
</protein>
<organism evidence="2 3">
    <name type="scientific">Rhizopus delemar (strain RA 99-880 / ATCC MYA-4621 / FGSC 9543 / NRRL 43880)</name>
    <name type="common">Mucormycosis agent</name>
    <name type="synonym">Rhizopus arrhizus var. delemar</name>
    <dbReference type="NCBI Taxonomy" id="246409"/>
    <lineage>
        <taxon>Eukaryota</taxon>
        <taxon>Fungi</taxon>
        <taxon>Fungi incertae sedis</taxon>
        <taxon>Mucoromycota</taxon>
        <taxon>Mucoromycotina</taxon>
        <taxon>Mucoromycetes</taxon>
        <taxon>Mucorales</taxon>
        <taxon>Mucorineae</taxon>
        <taxon>Rhizopodaceae</taxon>
        <taxon>Rhizopus</taxon>
    </lineage>
</organism>
<feature type="compositionally biased region" description="Low complexity" evidence="1">
    <location>
        <begin position="13"/>
        <end position="27"/>
    </location>
</feature>
<evidence type="ECO:0000313" key="3">
    <source>
        <dbReference type="Proteomes" id="UP000009138"/>
    </source>
</evidence>
<proteinExistence type="predicted"/>
<keyword evidence="3" id="KW-1185">Reference proteome</keyword>
<sequence>MQEAPKHKHHRSMPSLSFSTSTSGENSNLSSPRTSYHLKRHSDSIRRWDDSQLELELAEDDLIKKPSSFLVRFPKLKRKLSRQQEIGTN</sequence>
<accession>I1BZR9</accession>
<dbReference type="Proteomes" id="UP000009138">
    <property type="component" value="Unassembled WGS sequence"/>
</dbReference>
<dbReference type="InParanoid" id="I1BZR9"/>
<evidence type="ECO:0000256" key="1">
    <source>
        <dbReference type="SAM" id="MobiDB-lite"/>
    </source>
</evidence>
<gene>
    <name evidence="2" type="ORF">RO3G_06404</name>
</gene>
<reference evidence="2 3" key="1">
    <citation type="journal article" date="2009" name="PLoS Genet.">
        <title>Genomic analysis of the basal lineage fungus Rhizopus oryzae reveals a whole-genome duplication.</title>
        <authorList>
            <person name="Ma L.-J."/>
            <person name="Ibrahim A.S."/>
            <person name="Skory C."/>
            <person name="Grabherr M.G."/>
            <person name="Burger G."/>
            <person name="Butler M."/>
            <person name="Elias M."/>
            <person name="Idnurm A."/>
            <person name="Lang B.F."/>
            <person name="Sone T."/>
            <person name="Abe A."/>
            <person name="Calvo S.E."/>
            <person name="Corrochano L.M."/>
            <person name="Engels R."/>
            <person name="Fu J."/>
            <person name="Hansberg W."/>
            <person name="Kim J.-M."/>
            <person name="Kodira C.D."/>
            <person name="Koehrsen M.J."/>
            <person name="Liu B."/>
            <person name="Miranda-Saavedra D."/>
            <person name="O'Leary S."/>
            <person name="Ortiz-Castellanos L."/>
            <person name="Poulter R."/>
            <person name="Rodriguez-Romero J."/>
            <person name="Ruiz-Herrera J."/>
            <person name="Shen Y.-Q."/>
            <person name="Zeng Q."/>
            <person name="Galagan J."/>
            <person name="Birren B.W."/>
            <person name="Cuomo C.A."/>
            <person name="Wickes B.L."/>
        </authorList>
    </citation>
    <scope>NUCLEOTIDE SEQUENCE [LARGE SCALE GENOMIC DNA]</scope>
    <source>
        <strain evidence="3">RA 99-880 / ATCC MYA-4621 / FGSC 9543 / NRRL 43880</strain>
    </source>
</reference>
<dbReference type="AlphaFoldDB" id="I1BZR9"/>
<dbReference type="EMBL" id="CH476735">
    <property type="protein sequence ID" value="EIE81699.1"/>
    <property type="molecule type" value="Genomic_DNA"/>
</dbReference>
<feature type="region of interest" description="Disordered" evidence="1">
    <location>
        <begin position="1"/>
        <end position="43"/>
    </location>
</feature>
<dbReference type="VEuPathDB" id="FungiDB:RO3G_06404"/>
<dbReference type="RefSeq" id="XP_067517095.1">
    <property type="nucleotide sequence ID" value="XM_067660994.1"/>
</dbReference>
<dbReference type="OrthoDB" id="2290203at2759"/>
<evidence type="ECO:0000313" key="2">
    <source>
        <dbReference type="EMBL" id="EIE81699.1"/>
    </source>
</evidence>
<name>I1BZR9_RHIO9</name>
<dbReference type="GeneID" id="93613375"/>
<dbReference type="OMA" id="PTKRWDD"/>
<feature type="compositionally biased region" description="Basic residues" evidence="1">
    <location>
        <begin position="1"/>
        <end position="12"/>
    </location>
</feature>